<gene>
    <name evidence="4" type="primary">mqnA</name>
    <name evidence="5" type="ORF">GWC95_06575</name>
</gene>
<organism evidence="5 6">
    <name type="scientific">Sediminibacterium roseum</name>
    <dbReference type="NCBI Taxonomy" id="1978412"/>
    <lineage>
        <taxon>Bacteria</taxon>
        <taxon>Pseudomonadati</taxon>
        <taxon>Bacteroidota</taxon>
        <taxon>Chitinophagia</taxon>
        <taxon>Chitinophagales</taxon>
        <taxon>Chitinophagaceae</taxon>
        <taxon>Sediminibacterium</taxon>
    </lineage>
</organism>
<keyword evidence="2 4" id="KW-0474">Menaquinone biosynthesis</keyword>
<evidence type="ECO:0000256" key="3">
    <source>
        <dbReference type="ARBA" id="ARBA00023239"/>
    </source>
</evidence>
<keyword evidence="6" id="KW-1185">Reference proteome</keyword>
<dbReference type="SUPFAM" id="SSF53850">
    <property type="entry name" value="Periplasmic binding protein-like II"/>
    <property type="match status" value="1"/>
</dbReference>
<dbReference type="InterPro" id="IPR030868">
    <property type="entry name" value="MqnA"/>
</dbReference>
<comment type="function">
    <text evidence="4">Catalyzes the dehydration of chorismate into 3-[(1-carboxyvinyl)oxy]benzoate, a step in the biosynthesis of menaquinone (MK, vitamin K2).</text>
</comment>
<dbReference type="HAMAP" id="MF_00995">
    <property type="entry name" value="MqnA"/>
    <property type="match status" value="1"/>
</dbReference>
<comment type="caution">
    <text evidence="5">The sequence shown here is derived from an EMBL/GenBank/DDBJ whole genome shotgun (WGS) entry which is preliminary data.</text>
</comment>
<evidence type="ECO:0000313" key="6">
    <source>
        <dbReference type="Proteomes" id="UP000753802"/>
    </source>
</evidence>
<dbReference type="InterPro" id="IPR003773">
    <property type="entry name" value="Menaquinone_biosynth"/>
</dbReference>
<proteinExistence type="inferred from homology"/>
<dbReference type="CDD" id="cd13634">
    <property type="entry name" value="PBP2_Sco4506"/>
    <property type="match status" value="1"/>
</dbReference>
<comment type="catalytic activity">
    <reaction evidence="4">
        <text>chorismate = 3-[(1-carboxyvinyl)-oxy]benzoate + H2O</text>
        <dbReference type="Rhea" id="RHEA:40051"/>
        <dbReference type="ChEBI" id="CHEBI:15377"/>
        <dbReference type="ChEBI" id="CHEBI:29748"/>
        <dbReference type="ChEBI" id="CHEBI:76981"/>
        <dbReference type="EC" id="4.2.1.151"/>
    </reaction>
</comment>
<dbReference type="PANTHER" id="PTHR37690:SF1">
    <property type="entry name" value="CHORISMATE DEHYDRATASE"/>
    <property type="match status" value="1"/>
</dbReference>
<evidence type="ECO:0000256" key="2">
    <source>
        <dbReference type="ARBA" id="ARBA00022428"/>
    </source>
</evidence>
<accession>A0ABW9ZR56</accession>
<dbReference type="EC" id="4.2.1.151" evidence="4"/>
<dbReference type="RefSeq" id="WP_161817892.1">
    <property type="nucleotide sequence ID" value="NZ_JAACJS010000011.1"/>
</dbReference>
<protein>
    <recommendedName>
        <fullName evidence="4">Chorismate dehydratase</fullName>
        <ecNumber evidence="4">4.2.1.151</ecNumber>
    </recommendedName>
    <alternativeName>
        <fullName evidence="4">Menaquinone biosynthetic enzyme MqnA</fullName>
    </alternativeName>
</protein>
<evidence type="ECO:0000256" key="4">
    <source>
        <dbReference type="HAMAP-Rule" id="MF_00995"/>
    </source>
</evidence>
<evidence type="ECO:0000256" key="1">
    <source>
        <dbReference type="ARBA" id="ARBA00004863"/>
    </source>
</evidence>
<dbReference type="Gene3D" id="3.40.190.10">
    <property type="entry name" value="Periplasmic binding protein-like II"/>
    <property type="match status" value="2"/>
</dbReference>
<dbReference type="Proteomes" id="UP000753802">
    <property type="component" value="Unassembled WGS sequence"/>
</dbReference>
<comment type="similarity">
    <text evidence="4">Belongs to the MqnA/MqnD family. MqnA subfamily.</text>
</comment>
<keyword evidence="3 4" id="KW-0456">Lyase</keyword>
<reference evidence="5 6" key="1">
    <citation type="submission" date="2020-01" db="EMBL/GenBank/DDBJ databases">
        <title>Genome analysis.</title>
        <authorList>
            <person name="Wu S."/>
            <person name="Wang G."/>
        </authorList>
    </citation>
    <scope>NUCLEOTIDE SEQUENCE [LARGE SCALE GENOMIC DNA]</scope>
    <source>
        <strain evidence="5 6">SYL130</strain>
    </source>
</reference>
<evidence type="ECO:0000313" key="5">
    <source>
        <dbReference type="EMBL" id="NCI49578.1"/>
    </source>
</evidence>
<dbReference type="PANTHER" id="PTHR37690">
    <property type="entry name" value="CHORISMATE DEHYDRATASE"/>
    <property type="match status" value="1"/>
</dbReference>
<name>A0ABW9ZR56_9BACT</name>
<dbReference type="EMBL" id="JAACJS010000011">
    <property type="protein sequence ID" value="NCI49578.1"/>
    <property type="molecule type" value="Genomic_DNA"/>
</dbReference>
<dbReference type="Pfam" id="PF02621">
    <property type="entry name" value="VitK2_biosynth"/>
    <property type="match status" value="1"/>
</dbReference>
<comment type="pathway">
    <text evidence="1 4">Quinol/quinone metabolism; menaquinone biosynthesis.</text>
</comment>
<sequence>MNKRIRVGAVSYLNTKPLLYGIKRSGLMERIDLVEEYPARIAAMLVNDEIDVGLVPVAVIPLLKEAHIITDYCIGTEGEVASVALFSEVPVEQVETVLLDYQSRSSVNLAKILLREYWKKEVELVDAKEDFRSMIKGKTAGIVIGDRALEQKTISPFVYDLGTAWKAHTGLPFVFAAWVANKELGADFEDAFNRANAFGVSHIAEVVAENPYPVYDLTEYYTENISYRLTGDKRRALALFLEKIMANG</sequence>